<keyword evidence="6 7" id="KW-0472">Membrane</keyword>
<dbReference type="InterPro" id="IPR018628">
    <property type="entry name" value="Coa3_CC"/>
</dbReference>
<keyword evidence="10" id="KW-1185">Reference proteome</keyword>
<reference evidence="9 10" key="1">
    <citation type="submission" date="2020-11" db="EMBL/GenBank/DDBJ databases">
        <authorList>
            <person name="Wallbank WR R."/>
            <person name="Pardo Diaz C."/>
            <person name="Kozak K."/>
            <person name="Martin S."/>
            <person name="Jiggins C."/>
            <person name="Moest M."/>
            <person name="Warren A I."/>
            <person name="Generalovic N T."/>
            <person name="Byers J.R.P. K."/>
            <person name="Montejo-Kovacevich G."/>
            <person name="Yen C E."/>
        </authorList>
    </citation>
    <scope>NUCLEOTIDE SEQUENCE [LARGE SCALE GENOMIC DNA]</scope>
</reference>
<dbReference type="InParanoid" id="A0A7R8UGK9"/>
<dbReference type="PANTHER" id="PTHR15642">
    <property type="entry name" value="CYTOCHROME C OXIDASE ASSEMBLY FACTOR 3, MITOCHONDRIAL"/>
    <property type="match status" value="1"/>
</dbReference>
<keyword evidence="3 7" id="KW-0812">Transmembrane</keyword>
<dbReference type="GO" id="GO:0005743">
    <property type="term" value="C:mitochondrial inner membrane"/>
    <property type="evidence" value="ECO:0007669"/>
    <property type="project" value="UniProtKB-UniRule"/>
</dbReference>
<dbReference type="Pfam" id="PF09813">
    <property type="entry name" value="Coa3_cc"/>
    <property type="match status" value="1"/>
</dbReference>
<keyword evidence="5 7" id="KW-0496">Mitochondrion</keyword>
<dbReference type="EMBL" id="LR899010">
    <property type="protein sequence ID" value="CAD7080495.1"/>
    <property type="molecule type" value="Genomic_DNA"/>
</dbReference>
<organism evidence="9 10">
    <name type="scientific">Hermetia illucens</name>
    <name type="common">Black soldier fly</name>
    <dbReference type="NCBI Taxonomy" id="343691"/>
    <lineage>
        <taxon>Eukaryota</taxon>
        <taxon>Metazoa</taxon>
        <taxon>Ecdysozoa</taxon>
        <taxon>Arthropoda</taxon>
        <taxon>Hexapoda</taxon>
        <taxon>Insecta</taxon>
        <taxon>Pterygota</taxon>
        <taxon>Neoptera</taxon>
        <taxon>Endopterygota</taxon>
        <taxon>Diptera</taxon>
        <taxon>Brachycera</taxon>
        <taxon>Stratiomyomorpha</taxon>
        <taxon>Stratiomyidae</taxon>
        <taxon>Hermetiinae</taxon>
        <taxon>Hermetia</taxon>
    </lineage>
</organism>
<dbReference type="OMA" id="MHFIRQV"/>
<dbReference type="GO" id="GO:0033617">
    <property type="term" value="P:mitochondrial respiratory chain complex IV assembly"/>
    <property type="evidence" value="ECO:0007669"/>
    <property type="project" value="UniProtKB-UniRule"/>
</dbReference>
<feature type="transmembrane region" description="Helical" evidence="7">
    <location>
        <begin position="53"/>
        <end position="72"/>
    </location>
</feature>
<evidence type="ECO:0000256" key="2">
    <source>
        <dbReference type="ARBA" id="ARBA00007035"/>
    </source>
</evidence>
<dbReference type="InterPro" id="IPR041752">
    <property type="entry name" value="Coa3"/>
</dbReference>
<evidence type="ECO:0000256" key="6">
    <source>
        <dbReference type="ARBA" id="ARBA00023136"/>
    </source>
</evidence>
<gene>
    <name evidence="9" type="ORF">HERILL_LOCUS3645</name>
</gene>
<dbReference type="OrthoDB" id="10018333at2759"/>
<evidence type="ECO:0000256" key="1">
    <source>
        <dbReference type="ARBA" id="ARBA00004304"/>
    </source>
</evidence>
<evidence type="ECO:0000256" key="3">
    <source>
        <dbReference type="ARBA" id="ARBA00022692"/>
    </source>
</evidence>
<evidence type="ECO:0000256" key="4">
    <source>
        <dbReference type="ARBA" id="ARBA00022989"/>
    </source>
</evidence>
<keyword evidence="4 7" id="KW-1133">Transmembrane helix</keyword>
<comment type="similarity">
    <text evidence="2 7">Belongs to the COA3 family.</text>
</comment>
<evidence type="ECO:0000259" key="8">
    <source>
        <dbReference type="Pfam" id="PF09813"/>
    </source>
</evidence>
<evidence type="ECO:0000313" key="10">
    <source>
        <dbReference type="Proteomes" id="UP000594454"/>
    </source>
</evidence>
<sequence>MSSASSPSGGSNEPNVKFLDRKLDKAQVEFMRLVEQQNLERVQRLKKIRRNNILVGCGLGASVIGIYLYSMFSVAQEKFLDDFEEPKKVTQQQQ</sequence>
<proteinExistence type="inferred from homology"/>
<evidence type="ECO:0000313" key="9">
    <source>
        <dbReference type="EMBL" id="CAD7080495.1"/>
    </source>
</evidence>
<accession>A0A7R8UGK9</accession>
<name>A0A7R8UGK9_HERIL</name>
<evidence type="ECO:0000256" key="5">
    <source>
        <dbReference type="ARBA" id="ARBA00023128"/>
    </source>
</evidence>
<dbReference type="FunCoup" id="A0A7R8UGK9">
    <property type="interactions" value="297"/>
</dbReference>
<evidence type="ECO:0000256" key="7">
    <source>
        <dbReference type="RuleBase" id="RU367056"/>
    </source>
</evidence>
<dbReference type="Proteomes" id="UP000594454">
    <property type="component" value="Chromosome 2"/>
</dbReference>
<comment type="function">
    <text evidence="7">Required for assembly of cytochrome c oxidase (complex IV).</text>
</comment>
<dbReference type="PANTHER" id="PTHR15642:SF3">
    <property type="entry name" value="CYTOCHROME C OXIDASE ASSEMBLY FACTOR 3 HOMOLOG, MITOCHONDRIAL"/>
    <property type="match status" value="1"/>
</dbReference>
<comment type="subunit">
    <text evidence="7">Component of 250-400 kDa complexes called cytochrome oxidase assembly intermediates or COA complexes.</text>
</comment>
<feature type="domain" description="Cytochrome c oxidase assembly factor 3 mitochondrial coiled-coil" evidence="8">
    <location>
        <begin position="38"/>
        <end position="86"/>
    </location>
</feature>
<dbReference type="AlphaFoldDB" id="A0A7R8UGK9"/>
<protein>
    <recommendedName>
        <fullName evidence="7">Cytochrome c oxidase assembly factor 3</fullName>
    </recommendedName>
</protein>
<comment type="subcellular location">
    <subcellularLocation>
        <location evidence="1">Mitochondrion membrane</location>
        <topology evidence="1">Single-pass membrane protein</topology>
    </subcellularLocation>
</comment>
<keyword evidence="7" id="KW-0999">Mitochondrion inner membrane</keyword>